<proteinExistence type="predicted"/>
<dbReference type="Proteomes" id="UP000644749">
    <property type="component" value="Unassembled WGS sequence"/>
</dbReference>
<dbReference type="InterPro" id="IPR018912">
    <property type="entry name" value="DUF2478"/>
</dbReference>
<dbReference type="RefSeq" id="WP_191307866.1">
    <property type="nucleotide sequence ID" value="NZ_BNCL01000002.1"/>
</dbReference>
<keyword evidence="2" id="KW-1185">Reference proteome</keyword>
<evidence type="ECO:0000313" key="2">
    <source>
        <dbReference type="Proteomes" id="UP000644749"/>
    </source>
</evidence>
<comment type="caution">
    <text evidence="1">The sequence shown here is derived from an EMBL/GenBank/DDBJ whole genome shotgun (WGS) entry which is preliminary data.</text>
</comment>
<name>A0ABS1S0A9_9RHOB</name>
<organism evidence="1 2">
    <name type="scientific">Paracoccus aerius</name>
    <dbReference type="NCBI Taxonomy" id="1915382"/>
    <lineage>
        <taxon>Bacteria</taxon>
        <taxon>Pseudomonadati</taxon>
        <taxon>Pseudomonadota</taxon>
        <taxon>Alphaproteobacteria</taxon>
        <taxon>Rhodobacterales</taxon>
        <taxon>Paracoccaceae</taxon>
        <taxon>Paracoccus</taxon>
    </lineage>
</organism>
<reference evidence="1 2" key="1">
    <citation type="submission" date="2021-01" db="EMBL/GenBank/DDBJ databases">
        <title>011410 draft genome.</title>
        <authorList>
            <person name="Lang L."/>
        </authorList>
    </citation>
    <scope>NUCLEOTIDE SEQUENCE [LARGE SCALE GENOMIC DNA]</scope>
    <source>
        <strain evidence="1 2">KCTC 42845</strain>
    </source>
</reference>
<dbReference type="Pfam" id="PF10649">
    <property type="entry name" value="DUF2478"/>
    <property type="match status" value="1"/>
</dbReference>
<gene>
    <name evidence="1" type="ORF">JL111_01535</name>
</gene>
<dbReference type="EMBL" id="JAESHT010000001">
    <property type="protein sequence ID" value="MBL3672155.1"/>
    <property type="molecule type" value="Genomic_DNA"/>
</dbReference>
<protein>
    <submittedName>
        <fullName evidence="1">DUF2478 domain-containing protein</fullName>
    </submittedName>
</protein>
<evidence type="ECO:0000313" key="1">
    <source>
        <dbReference type="EMBL" id="MBL3672155.1"/>
    </source>
</evidence>
<sequence length="170" mass="17862">MLGWFSLEDDAPPGEADRILARLTASLADAGLRLAGAVQVNTDRGADCACDMDVLVIGEEDMPIRISQSLGGGSSGCRLDPGALEVAAARVSVRLAGAELLILPKFGRQEAIGRGFRSVIAQAVAQDVPVLLHVPPEQREDFARFCDGMGQHVAPGALAEWCLDQVTGVQ</sequence>
<accession>A0ABS1S0A9</accession>